<feature type="compositionally biased region" description="Basic and acidic residues" evidence="8">
    <location>
        <begin position="13"/>
        <end position="22"/>
    </location>
</feature>
<evidence type="ECO:0000256" key="4">
    <source>
        <dbReference type="ARBA" id="ARBA00023054"/>
    </source>
</evidence>
<name>A0AAN8S823_POLSC</name>
<dbReference type="AlphaFoldDB" id="A0AAN8S823"/>
<comment type="similarity">
    <text evidence="2">Belongs to the CFAP157 family.</text>
</comment>
<evidence type="ECO:0000256" key="5">
    <source>
        <dbReference type="ARBA" id="ARBA00023069"/>
    </source>
</evidence>
<evidence type="ECO:0000256" key="8">
    <source>
        <dbReference type="SAM" id="MobiDB-lite"/>
    </source>
</evidence>
<evidence type="ECO:0000256" key="2">
    <source>
        <dbReference type="ARBA" id="ARBA00010841"/>
    </source>
</evidence>
<feature type="coiled-coil region" evidence="7">
    <location>
        <begin position="26"/>
        <end position="166"/>
    </location>
</feature>
<feature type="coiled-coil region" evidence="7">
    <location>
        <begin position="275"/>
        <end position="333"/>
    </location>
</feature>
<organism evidence="9 10">
    <name type="scientific">Polyplax serrata</name>
    <name type="common">Common mouse louse</name>
    <dbReference type="NCBI Taxonomy" id="468196"/>
    <lineage>
        <taxon>Eukaryota</taxon>
        <taxon>Metazoa</taxon>
        <taxon>Ecdysozoa</taxon>
        <taxon>Arthropoda</taxon>
        <taxon>Hexapoda</taxon>
        <taxon>Insecta</taxon>
        <taxon>Pterygota</taxon>
        <taxon>Neoptera</taxon>
        <taxon>Paraneoptera</taxon>
        <taxon>Psocodea</taxon>
        <taxon>Troctomorpha</taxon>
        <taxon>Phthiraptera</taxon>
        <taxon>Anoplura</taxon>
        <taxon>Polyplacidae</taxon>
        <taxon>Polyplax</taxon>
    </lineage>
</organism>
<comment type="caution">
    <text evidence="9">The sequence shown here is derived from an EMBL/GenBank/DDBJ whole genome shotgun (WGS) entry which is preliminary data.</text>
</comment>
<gene>
    <name evidence="9" type="ORF">RUM43_007740</name>
</gene>
<dbReference type="GO" id="GO:0008017">
    <property type="term" value="F:microtubule binding"/>
    <property type="evidence" value="ECO:0007669"/>
    <property type="project" value="TreeGrafter"/>
</dbReference>
<evidence type="ECO:0000256" key="6">
    <source>
        <dbReference type="ARBA" id="ARBA00023273"/>
    </source>
</evidence>
<dbReference type="PANTHER" id="PTHR31954">
    <property type="entry name" value="CILIA- AND FLAGELLA-ASSOCIATED PROTEIN 157"/>
    <property type="match status" value="1"/>
</dbReference>
<feature type="region of interest" description="Disordered" evidence="8">
    <location>
        <begin position="1"/>
        <end position="22"/>
    </location>
</feature>
<evidence type="ECO:0000256" key="1">
    <source>
        <dbReference type="ARBA" id="ARBA00004138"/>
    </source>
</evidence>
<accession>A0AAN8S823</accession>
<dbReference type="Proteomes" id="UP001372834">
    <property type="component" value="Unassembled WGS sequence"/>
</dbReference>
<keyword evidence="5" id="KW-0969">Cilium</keyword>
<protein>
    <recommendedName>
        <fullName evidence="3">Cilia- and flagella-associated protein 157</fullName>
    </recommendedName>
</protein>
<sequence>MGGNKKNGKKKKKEQEEKESLTEVDKEFYEIQLTDLNRKLNRVKTRSSEIENINIELEENLKKLDEDRSDIIAYLKKTLKVKINELAELRERFDGLKQSMESGVLHYKEKIKQMEQEYKSMQEELTSEIKLLMGKLNSLEEFRTQKEELTAKFATQEEKMAEQEREHERNLYKHEKNFILEKNKLKKEMETRLLQLSLQFQEATDVRIAATTQKMIRENIAINNELTLMQESQKKMIVSYEEMKGQLQKAKVFGQLQEEEKKQALTKSLTKDKVIDKLIRKQQESDAKIKELKNRGKEYNEMKNKLEETEKKLNAANNEIKELKDRLSAGQTNAAKLYADIAALKLNSRRLYGTLHRAVNAVKEALNIYDEPKQSDEIITSKRLDLLNNLLQILNRAEMSEKERYVTKKMSLCYRKGDLGFIPKERESLEISQDDGQS</sequence>
<proteinExistence type="inferred from homology"/>
<reference evidence="9 10" key="1">
    <citation type="submission" date="2023-10" db="EMBL/GenBank/DDBJ databases">
        <title>Genomes of two closely related lineages of the louse Polyplax serrata with different host specificities.</title>
        <authorList>
            <person name="Martinu J."/>
            <person name="Tarabai H."/>
            <person name="Stefka J."/>
            <person name="Hypsa V."/>
        </authorList>
    </citation>
    <scope>NUCLEOTIDE SEQUENCE [LARGE SCALE GENOMIC DNA]</scope>
    <source>
        <strain evidence="9">HR10_N</strain>
    </source>
</reference>
<comment type="subcellular location">
    <subcellularLocation>
        <location evidence="1">Cell projection</location>
        <location evidence="1">Cilium</location>
    </subcellularLocation>
</comment>
<dbReference type="InterPro" id="IPR038844">
    <property type="entry name" value="CFAP157"/>
</dbReference>
<evidence type="ECO:0000313" key="9">
    <source>
        <dbReference type="EMBL" id="KAK6639467.1"/>
    </source>
</evidence>
<keyword evidence="6" id="KW-0966">Cell projection</keyword>
<dbReference type="PANTHER" id="PTHR31954:SF1">
    <property type="entry name" value="CILIA- AND FLAGELLA-ASSOCIATED PROTEIN 157"/>
    <property type="match status" value="1"/>
</dbReference>
<dbReference type="GO" id="GO:0036064">
    <property type="term" value="C:ciliary basal body"/>
    <property type="evidence" value="ECO:0007669"/>
    <property type="project" value="TreeGrafter"/>
</dbReference>
<feature type="compositionally biased region" description="Basic residues" evidence="8">
    <location>
        <begin position="1"/>
        <end position="12"/>
    </location>
</feature>
<keyword evidence="4 7" id="KW-0175">Coiled coil</keyword>
<evidence type="ECO:0000256" key="7">
    <source>
        <dbReference type="SAM" id="Coils"/>
    </source>
</evidence>
<evidence type="ECO:0000313" key="10">
    <source>
        <dbReference type="Proteomes" id="UP001372834"/>
    </source>
</evidence>
<dbReference type="EMBL" id="JAWJWE010000003">
    <property type="protein sequence ID" value="KAK6639467.1"/>
    <property type="molecule type" value="Genomic_DNA"/>
</dbReference>
<evidence type="ECO:0000256" key="3">
    <source>
        <dbReference type="ARBA" id="ARBA00014087"/>
    </source>
</evidence>